<dbReference type="Gene3D" id="3.30.559.10">
    <property type="entry name" value="Chloramphenicol acetyltransferase-like domain"/>
    <property type="match status" value="2"/>
</dbReference>
<dbReference type="EMBL" id="NRDI02000011">
    <property type="protein sequence ID" value="KAI1512413.1"/>
    <property type="molecule type" value="Genomic_DNA"/>
</dbReference>
<proteinExistence type="predicted"/>
<feature type="compositionally biased region" description="Basic and acidic residues" evidence="1">
    <location>
        <begin position="536"/>
        <end position="550"/>
    </location>
</feature>
<gene>
    <name evidence="2" type="ORF">Ptr86124_008379</name>
</gene>
<sequence>MDFLKRDTKRSCSSADDTPDPYADDDVYPVHVLDDTKTFRGILVTWTLCFNDVADGRLEIHVPRAFTSSRPAFSYTHDSINTSIQDHELARKLPLSSNGCIKTIPGPTDFNDLAASPSTPATIEDLLSGDVPQISLHITSFTNATLIGLSWPHTLMDLMGRAAFVQAWSMLLAGREAEIPPVLGAREDTLMALTDGATSAAEEYVLKSKQLKGLSLVKFGERLASDMLTRPKPVTKTIYLPESVMGKLRVKAEADLCTSSNKDDNDNDDTMGKKEIPFISDGDILTALALHCIASSLPTPRPITALHAMNFRFRLPSLINAKGVYLSNMLVACFTFLGPAMSTGPLVLASLCERRISGDSSTLYGDADALLVPFSNWTKAKFFSAIDFSPAVIRAGGSSIGNGEESGSDGKRQNLDLRLEHVYLLVLLLQQLQCLCMLLLYNPALGLKLQIIGLHPLEGLHLELHQYEARKLRSSVHHLSVQYELLKHENEGLKEALQHKKKHRKKGKALDLQQRQEYHGGSVFWSPRKLREARAREAVRERDETEEKLQKARSKKQREEARLQRQDELEERRVERQRLKEMRELERAEKAAERARQKEERDAAKAIQLPQKGKRRASAATSSNNKRQKRVEAARAGAQVQEEPPAPPSKLTSRGRNVNLPSKYR</sequence>
<dbReference type="Proteomes" id="UP000249757">
    <property type="component" value="Unassembled WGS sequence"/>
</dbReference>
<keyword evidence="3" id="KW-1185">Reference proteome</keyword>
<feature type="compositionally biased region" description="Polar residues" evidence="1">
    <location>
        <begin position="650"/>
        <end position="665"/>
    </location>
</feature>
<dbReference type="AlphaFoldDB" id="A0A922SZ09"/>
<feature type="compositionally biased region" description="Basic and acidic residues" evidence="1">
    <location>
        <begin position="557"/>
        <end position="571"/>
    </location>
</feature>
<comment type="caution">
    <text evidence="2">The sequence shown here is derived from an EMBL/GenBank/DDBJ whole genome shotgun (WGS) entry which is preliminary data.</text>
</comment>
<dbReference type="InterPro" id="IPR023213">
    <property type="entry name" value="CAT-like_dom_sf"/>
</dbReference>
<protein>
    <submittedName>
        <fullName evidence="2">DUF4670 multi-domain protein</fullName>
    </submittedName>
</protein>
<name>A0A922SZ09_9PLEO</name>
<feature type="compositionally biased region" description="Basic and acidic residues" evidence="1">
    <location>
        <begin position="586"/>
        <end position="604"/>
    </location>
</feature>
<evidence type="ECO:0000313" key="3">
    <source>
        <dbReference type="Proteomes" id="UP000249757"/>
    </source>
</evidence>
<feature type="region of interest" description="Disordered" evidence="1">
    <location>
        <begin position="536"/>
        <end position="571"/>
    </location>
</feature>
<feature type="region of interest" description="Disordered" evidence="1">
    <location>
        <begin position="586"/>
        <end position="665"/>
    </location>
</feature>
<evidence type="ECO:0000313" key="2">
    <source>
        <dbReference type="EMBL" id="KAI1512413.1"/>
    </source>
</evidence>
<reference evidence="3" key="1">
    <citation type="journal article" date="2022" name="Microb. Genom.">
        <title>A global pangenome for the wheat fungal pathogen Pyrenophora tritici-repentis and prediction of effector protein structural homology.</title>
        <authorList>
            <person name="Moolhuijzen P.M."/>
            <person name="See P.T."/>
            <person name="Shi G."/>
            <person name="Powell H.R."/>
            <person name="Cockram J."/>
            <person name="Jorgensen L.N."/>
            <person name="Benslimane H."/>
            <person name="Strelkov S.E."/>
            <person name="Turner J."/>
            <person name="Liu Z."/>
            <person name="Moffat C.S."/>
        </authorList>
    </citation>
    <scope>NUCLEOTIDE SEQUENCE [LARGE SCALE GENOMIC DNA]</scope>
</reference>
<evidence type="ECO:0000256" key="1">
    <source>
        <dbReference type="SAM" id="MobiDB-lite"/>
    </source>
</evidence>
<organism evidence="2 3">
    <name type="scientific">Pyrenophora tritici-repentis</name>
    <dbReference type="NCBI Taxonomy" id="45151"/>
    <lineage>
        <taxon>Eukaryota</taxon>
        <taxon>Fungi</taxon>
        <taxon>Dikarya</taxon>
        <taxon>Ascomycota</taxon>
        <taxon>Pezizomycotina</taxon>
        <taxon>Dothideomycetes</taxon>
        <taxon>Pleosporomycetidae</taxon>
        <taxon>Pleosporales</taxon>
        <taxon>Pleosporineae</taxon>
        <taxon>Pleosporaceae</taxon>
        <taxon>Pyrenophora</taxon>
    </lineage>
</organism>
<accession>A0A922SZ09</accession>